<dbReference type="AlphaFoldDB" id="A0A919J876"/>
<dbReference type="NCBIfam" id="NF038070">
    <property type="entry name" value="LmbU_fam_TF"/>
    <property type="match status" value="1"/>
</dbReference>
<dbReference type="EMBL" id="BOMM01000092">
    <property type="protein sequence ID" value="GIE16631.1"/>
    <property type="molecule type" value="Genomic_DNA"/>
</dbReference>
<dbReference type="InterPro" id="IPR049735">
    <property type="entry name" value="NovE/LmbU-like"/>
</dbReference>
<reference evidence="1" key="1">
    <citation type="submission" date="2021-01" db="EMBL/GenBank/DDBJ databases">
        <title>Whole genome shotgun sequence of Actinoplanes ferrugineus NBRC 15555.</title>
        <authorList>
            <person name="Komaki H."/>
            <person name="Tamura T."/>
        </authorList>
    </citation>
    <scope>NUCLEOTIDE SEQUENCE</scope>
    <source>
        <strain evidence="1">NBRC 15555</strain>
    </source>
</reference>
<evidence type="ECO:0008006" key="3">
    <source>
        <dbReference type="Google" id="ProtNLM"/>
    </source>
</evidence>
<name>A0A919J876_9ACTN</name>
<keyword evidence="2" id="KW-1185">Reference proteome</keyword>
<organism evidence="1 2">
    <name type="scientific">Paractinoplanes ferrugineus</name>
    <dbReference type="NCBI Taxonomy" id="113564"/>
    <lineage>
        <taxon>Bacteria</taxon>
        <taxon>Bacillati</taxon>
        <taxon>Actinomycetota</taxon>
        <taxon>Actinomycetes</taxon>
        <taxon>Micromonosporales</taxon>
        <taxon>Micromonosporaceae</taxon>
        <taxon>Paractinoplanes</taxon>
    </lineage>
</organism>
<protein>
    <recommendedName>
        <fullName evidence="3">LmbU</fullName>
    </recommendedName>
</protein>
<evidence type="ECO:0000313" key="1">
    <source>
        <dbReference type="EMBL" id="GIE16631.1"/>
    </source>
</evidence>
<accession>A0A919J876</accession>
<dbReference type="Proteomes" id="UP000598174">
    <property type="component" value="Unassembled WGS sequence"/>
</dbReference>
<proteinExistence type="predicted"/>
<dbReference type="RefSeq" id="WP_203822950.1">
    <property type="nucleotide sequence ID" value="NZ_BAAABP010000044.1"/>
</dbReference>
<comment type="caution">
    <text evidence="1">The sequence shown here is derived from an EMBL/GenBank/DDBJ whole genome shotgun (WGS) entry which is preliminary data.</text>
</comment>
<sequence length="193" mass="22133">MNGTVPRASSRILVTPVGLRIPAGLNYEGWERAGFQLAQVMNSSAWCIGDWIEHGERRYGDRYQRAVEMVGLEYKTVRNYAWTARRFTLDRRRESLSFQHHAEVARLPEEQQELWLNRAEDLRWSRNKLRLSLRAARGEAETPAAEVALPRIAADRDRLLRWQAAAQRSSGSLEQWIVSILDEAAAAMLDETA</sequence>
<evidence type="ECO:0000313" key="2">
    <source>
        <dbReference type="Proteomes" id="UP000598174"/>
    </source>
</evidence>
<gene>
    <name evidence="1" type="ORF">Afe05nite_84710</name>
</gene>